<evidence type="ECO:0000256" key="2">
    <source>
        <dbReference type="ARBA" id="ARBA00022649"/>
    </source>
</evidence>
<dbReference type="InterPro" id="IPR012933">
    <property type="entry name" value="HicA_mRNA_interferase"/>
</dbReference>
<dbReference type="Gene3D" id="3.30.920.30">
    <property type="entry name" value="Hypothetical protein"/>
    <property type="match status" value="1"/>
</dbReference>
<keyword evidence="3" id="KW-0540">Nuclease</keyword>
<keyword evidence="6" id="KW-0694">RNA-binding</keyword>
<dbReference type="GO" id="GO:0003729">
    <property type="term" value="F:mRNA binding"/>
    <property type="evidence" value="ECO:0007669"/>
    <property type="project" value="InterPro"/>
</dbReference>
<dbReference type="InterPro" id="IPR038570">
    <property type="entry name" value="HicA_sf"/>
</dbReference>
<name>A0A977KW23_9CYAN</name>
<keyword evidence="5" id="KW-0378">Hydrolase</keyword>
<dbReference type="KEGG" id="wna:KA717_28305"/>
<reference evidence="8" key="1">
    <citation type="submission" date="2021-04" db="EMBL/GenBank/DDBJ databases">
        <title>Genome sequence of Woronichinia naegeliana from Washington state freshwater lake bloom.</title>
        <authorList>
            <person name="Dreher T.W."/>
        </authorList>
    </citation>
    <scope>NUCLEOTIDE SEQUENCE</scope>
    <source>
        <strain evidence="8">WA131</strain>
    </source>
</reference>
<gene>
    <name evidence="8" type="ORF">KA717_28305</name>
</gene>
<protein>
    <submittedName>
        <fullName evidence="8">Type II toxin-antitoxin system HicA family toxin</fullName>
    </submittedName>
</protein>
<organism evidence="8">
    <name type="scientific">Woronichinia naegeliana WA131</name>
    <dbReference type="NCBI Taxonomy" id="2824559"/>
    <lineage>
        <taxon>Bacteria</taxon>
        <taxon>Bacillati</taxon>
        <taxon>Cyanobacteriota</taxon>
        <taxon>Cyanophyceae</taxon>
        <taxon>Synechococcales</taxon>
        <taxon>Coelosphaeriaceae</taxon>
        <taxon>Woronichinia</taxon>
    </lineage>
</organism>
<comment type="similarity">
    <text evidence="1">Belongs to the HicA mRNA interferase family.</text>
</comment>
<evidence type="ECO:0000256" key="3">
    <source>
        <dbReference type="ARBA" id="ARBA00022722"/>
    </source>
</evidence>
<keyword evidence="4" id="KW-0255">Endonuclease</keyword>
<keyword evidence="2" id="KW-1277">Toxin-antitoxin system</keyword>
<dbReference type="SUPFAM" id="SSF54786">
    <property type="entry name" value="YcfA/nrd intein domain"/>
    <property type="match status" value="1"/>
</dbReference>
<dbReference type="Proteomes" id="UP001065613">
    <property type="component" value="Chromosome"/>
</dbReference>
<sequence>MVTKVRDLIRLVEADGWVLIDTVGSHRQFKHPTKSGKVTMAGKLSDDVRKGTLASLLRQAGLK</sequence>
<keyword evidence="7" id="KW-0346">Stress response</keyword>
<accession>A0A977KW23</accession>
<evidence type="ECO:0000256" key="7">
    <source>
        <dbReference type="ARBA" id="ARBA00023016"/>
    </source>
</evidence>
<dbReference type="GO" id="GO:0004519">
    <property type="term" value="F:endonuclease activity"/>
    <property type="evidence" value="ECO:0007669"/>
    <property type="project" value="UniProtKB-KW"/>
</dbReference>
<evidence type="ECO:0000256" key="4">
    <source>
        <dbReference type="ARBA" id="ARBA00022759"/>
    </source>
</evidence>
<evidence type="ECO:0000313" key="8">
    <source>
        <dbReference type="EMBL" id="UXE59630.1"/>
    </source>
</evidence>
<evidence type="ECO:0000256" key="5">
    <source>
        <dbReference type="ARBA" id="ARBA00022801"/>
    </source>
</evidence>
<dbReference type="EMBL" id="CP073041">
    <property type="protein sequence ID" value="UXE59630.1"/>
    <property type="molecule type" value="Genomic_DNA"/>
</dbReference>
<evidence type="ECO:0000256" key="1">
    <source>
        <dbReference type="ARBA" id="ARBA00006620"/>
    </source>
</evidence>
<evidence type="ECO:0000256" key="6">
    <source>
        <dbReference type="ARBA" id="ARBA00022884"/>
    </source>
</evidence>
<proteinExistence type="inferred from homology"/>
<dbReference type="GO" id="GO:0016787">
    <property type="term" value="F:hydrolase activity"/>
    <property type="evidence" value="ECO:0007669"/>
    <property type="project" value="UniProtKB-KW"/>
</dbReference>
<dbReference type="Pfam" id="PF07927">
    <property type="entry name" value="HicA_toxin"/>
    <property type="match status" value="1"/>
</dbReference>
<dbReference type="AlphaFoldDB" id="A0A977KW23"/>